<reference evidence="3 4" key="1">
    <citation type="submission" date="2020-08" db="EMBL/GenBank/DDBJ databases">
        <title>Genomic Encyclopedia of Type Strains, Phase IV (KMG-V): Genome sequencing to study the core and pangenomes of soil and plant-associated prokaryotes.</title>
        <authorList>
            <person name="Whitman W."/>
        </authorList>
    </citation>
    <scope>NUCLEOTIDE SEQUENCE [LARGE SCALE GENOMIC DNA]</scope>
    <source>
        <strain evidence="3 4">SEMIA 414</strain>
    </source>
</reference>
<dbReference type="AlphaFoldDB" id="A0A7W6XVR5"/>
<feature type="region of interest" description="Disordered" evidence="1">
    <location>
        <begin position="1"/>
        <end position="28"/>
    </location>
</feature>
<evidence type="ECO:0000313" key="4">
    <source>
        <dbReference type="Proteomes" id="UP000533724"/>
    </source>
</evidence>
<dbReference type="PROSITE" id="PS50076">
    <property type="entry name" value="DNAJ_2"/>
    <property type="match status" value="1"/>
</dbReference>
<dbReference type="Gene3D" id="1.10.287.110">
    <property type="entry name" value="DnaJ domain"/>
    <property type="match status" value="1"/>
</dbReference>
<dbReference type="InterPro" id="IPR036869">
    <property type="entry name" value="J_dom_sf"/>
</dbReference>
<evidence type="ECO:0000313" key="3">
    <source>
        <dbReference type="EMBL" id="MBB4438155.1"/>
    </source>
</evidence>
<protein>
    <recommendedName>
        <fullName evidence="2">J domain-containing protein</fullName>
    </recommendedName>
</protein>
<name>A0A7W6XVR5_9HYPH</name>
<dbReference type="InterPro" id="IPR001623">
    <property type="entry name" value="DnaJ_domain"/>
</dbReference>
<dbReference type="Pfam" id="PF00226">
    <property type="entry name" value="DnaJ"/>
    <property type="match status" value="1"/>
</dbReference>
<dbReference type="EMBL" id="JACIHI010000002">
    <property type="protein sequence ID" value="MBB4438155.1"/>
    <property type="molecule type" value="Genomic_DNA"/>
</dbReference>
<evidence type="ECO:0000259" key="2">
    <source>
        <dbReference type="PROSITE" id="PS50076"/>
    </source>
</evidence>
<dbReference type="SUPFAM" id="SSF46565">
    <property type="entry name" value="Chaperone J-domain"/>
    <property type="match status" value="1"/>
</dbReference>
<dbReference type="SMART" id="SM00271">
    <property type="entry name" value="DnaJ"/>
    <property type="match status" value="1"/>
</dbReference>
<dbReference type="Proteomes" id="UP000533724">
    <property type="component" value="Unassembled WGS sequence"/>
</dbReference>
<dbReference type="CDD" id="cd06257">
    <property type="entry name" value="DnaJ"/>
    <property type="match status" value="1"/>
</dbReference>
<organism evidence="3 4">
    <name type="scientific">Rhizobium esperanzae</name>
    <dbReference type="NCBI Taxonomy" id="1967781"/>
    <lineage>
        <taxon>Bacteria</taxon>
        <taxon>Pseudomonadati</taxon>
        <taxon>Pseudomonadota</taxon>
        <taxon>Alphaproteobacteria</taxon>
        <taxon>Hyphomicrobiales</taxon>
        <taxon>Rhizobiaceae</taxon>
        <taxon>Rhizobium/Agrobacterium group</taxon>
        <taxon>Rhizobium</taxon>
    </lineage>
</organism>
<evidence type="ECO:0000256" key="1">
    <source>
        <dbReference type="SAM" id="MobiDB-lite"/>
    </source>
</evidence>
<gene>
    <name evidence="3" type="ORF">GGE15_001404</name>
</gene>
<accession>A0A7W6XVR5</accession>
<comment type="caution">
    <text evidence="3">The sequence shown here is derived from an EMBL/GenBank/DDBJ whole genome shotgun (WGS) entry which is preliminary data.</text>
</comment>
<sequence>MTSDSKIFVGLRPTRNKPAEHRETSGPRCQWDGCDKQGMHRAPVGADAEGLYLLFCRGHAKEYSEGYNYVTKLSNPVTARYQREAASGSRLSWGVRVNHSSGTPLPSSIRSGTAKTINARKNATQRKAARVALQSRKLRVLEAKAFETLALSPDATPDEIRSRYKQKLKMHHPDANDGDRASEEILQATIDAYKILKLNGFC</sequence>
<proteinExistence type="predicted"/>
<feature type="domain" description="J" evidence="2">
    <location>
        <begin position="144"/>
        <end position="201"/>
    </location>
</feature>
<dbReference type="RefSeq" id="WP_184498712.1">
    <property type="nucleotide sequence ID" value="NZ_JACIHI010000002.1"/>
</dbReference>